<feature type="binding site" evidence="9">
    <location>
        <position position="191"/>
    </location>
    <ligand>
        <name>[4Fe-4S] cluster</name>
        <dbReference type="ChEBI" id="CHEBI:49883"/>
        <label>1</label>
    </ligand>
</feature>
<comment type="function">
    <text evidence="9">Catalyzes the conversion of epoxyqueuosine (oQ) to queuosine (Q), which is a hypermodified base found in the wobble positions of tRNA(Asp), tRNA(Asn), tRNA(His) and tRNA(Tyr).</text>
</comment>
<dbReference type="PROSITE" id="PS00198">
    <property type="entry name" value="4FE4S_FER_1"/>
    <property type="match status" value="1"/>
</dbReference>
<dbReference type="GO" id="GO:0051539">
    <property type="term" value="F:4 iron, 4 sulfur cluster binding"/>
    <property type="evidence" value="ECO:0007669"/>
    <property type="project" value="UniProtKB-KW"/>
</dbReference>
<comment type="cofactor">
    <cofactor evidence="9">
        <name>[4Fe-4S] cluster</name>
        <dbReference type="ChEBI" id="CHEBI:49883"/>
    </cofactor>
    <text evidence="9">Binds 2 [4Fe-4S] clusters per monomer.</text>
</comment>
<evidence type="ECO:0000256" key="4">
    <source>
        <dbReference type="ARBA" id="ARBA00022723"/>
    </source>
</evidence>
<dbReference type="Pfam" id="PF13484">
    <property type="entry name" value="Fer4_16"/>
    <property type="match status" value="1"/>
</dbReference>
<dbReference type="GO" id="GO:0046872">
    <property type="term" value="F:metal ion binding"/>
    <property type="evidence" value="ECO:0007669"/>
    <property type="project" value="UniProtKB-KW"/>
</dbReference>
<gene>
    <name evidence="9" type="primary">queG</name>
    <name evidence="11" type="ORF">AS180_06075</name>
</gene>
<comment type="cofactor">
    <cofactor evidence="9">
        <name>cob(II)alamin</name>
        <dbReference type="ChEBI" id="CHEBI:16304"/>
    </cofactor>
</comment>
<dbReference type="EC" id="1.17.99.6" evidence="9"/>
<feature type="binding site" evidence="9">
    <location>
        <position position="220"/>
    </location>
    <ligand>
        <name>tRNA</name>
        <dbReference type="ChEBI" id="CHEBI:17843"/>
    </ligand>
</feature>
<dbReference type="GO" id="GO:0052693">
    <property type="term" value="F:epoxyqueuosine reductase activity"/>
    <property type="evidence" value="ECO:0007669"/>
    <property type="project" value="UniProtKB-UniRule"/>
</dbReference>
<keyword evidence="12" id="KW-1185">Reference proteome</keyword>
<keyword evidence="2 9" id="KW-0963">Cytoplasm</keyword>
<dbReference type="PANTHER" id="PTHR30002">
    <property type="entry name" value="EPOXYQUEUOSINE REDUCTASE"/>
    <property type="match status" value="1"/>
</dbReference>
<keyword evidence="5 9" id="KW-0671">Queuosine biosynthesis</keyword>
<feature type="binding site" evidence="9">
    <location>
        <position position="240"/>
    </location>
    <ligand>
        <name>[4Fe-4S] cluster</name>
        <dbReference type="ChEBI" id="CHEBI:49883"/>
        <label>2</label>
    </ligand>
</feature>
<keyword evidence="9" id="KW-0170">Cobalt</keyword>
<accession>A0A0V8JNS2</accession>
<sequence length="378" mass="42398">MDFQQLKKEVIAYSKEIGIDKIGFASASTFETLKDRLLRQQELGYASGFEEPDIEKRTNPTLLVPKAKSIIAIALAYPSKMPNAPRSTKEDRRGIFCRASWGQDYHTILRDRLQKLESFLKEKVQGVEVKSMVDTGELSDRAVAERAGIGWSGKNCAIITPEFGSYVYLGEIVTNIPFEPDQPIEDQCGTCNKCVEVCPTGALVTGGQLNSQRCIAFLTQTKGFLVDEFRDKIGNRLYGCDTCQTVCPENKGKDFHFHPEMEPDPEIAKPKLKPLLTMSNREFKEKYGHVSGSWRGKKPIQRNAIIALAHFKDETAIPDLIKVMKEDVRPVIRGTAAWALGKIGNDEVLPILEQLKEKEQDEEAKQEFEKGIALLVKS</sequence>
<feature type="binding site" evidence="9">
    <location>
        <position position="247"/>
    </location>
    <ligand>
        <name>[4Fe-4S] cluster</name>
        <dbReference type="ChEBI" id="CHEBI:49883"/>
        <label>1</label>
    </ligand>
</feature>
<evidence type="ECO:0000259" key="10">
    <source>
        <dbReference type="PROSITE" id="PS51379"/>
    </source>
</evidence>
<keyword evidence="4 9" id="KW-0479">Metal-binding</keyword>
<feature type="binding site" evidence="9">
    <location>
        <begin position="139"/>
        <end position="141"/>
    </location>
    <ligand>
        <name>cob(II)alamin</name>
        <dbReference type="ChEBI" id="CHEBI:16304"/>
    </ligand>
</feature>
<feature type="binding site" evidence="9">
    <location>
        <position position="281"/>
    </location>
    <ligand>
        <name>tRNA</name>
        <dbReference type="ChEBI" id="CHEBI:17843"/>
    </ligand>
</feature>
<dbReference type="InterPro" id="IPR013542">
    <property type="entry name" value="QueG_DUF1730"/>
</dbReference>
<dbReference type="Pfam" id="PF08331">
    <property type="entry name" value="QueG_DUF1730"/>
    <property type="match status" value="1"/>
</dbReference>
<proteinExistence type="inferred from homology"/>
<reference evidence="11 12" key="1">
    <citation type="submission" date="2015-11" db="EMBL/GenBank/DDBJ databases">
        <title>Bacillus caseinolyticus sp nov.</title>
        <authorList>
            <person name="Dastager S.G."/>
            <person name="Mawlankar R."/>
        </authorList>
    </citation>
    <scope>NUCLEOTIDE SEQUENCE [LARGE SCALE GENOMIC DNA]</scope>
    <source>
        <strain evidence="11 12">SGD-V-76</strain>
    </source>
</reference>
<feature type="binding site" evidence="9">
    <location>
        <position position="158"/>
    </location>
    <ligand>
        <name>cob(II)alamin</name>
        <dbReference type="ChEBI" id="CHEBI:16304"/>
    </ligand>
</feature>
<feature type="binding site" evidence="9">
    <location>
        <position position="295"/>
    </location>
    <ligand>
        <name>tRNA</name>
        <dbReference type="ChEBI" id="CHEBI:17843"/>
    </ligand>
</feature>
<feature type="binding site" evidence="9">
    <location>
        <position position="97"/>
    </location>
    <ligand>
        <name>cob(II)alamin</name>
        <dbReference type="ChEBI" id="CHEBI:16304"/>
    </ligand>
</feature>
<dbReference type="GeneID" id="93680959"/>
<evidence type="ECO:0000313" key="11">
    <source>
        <dbReference type="EMBL" id="KSU88707.1"/>
    </source>
</evidence>
<evidence type="ECO:0000313" key="12">
    <source>
        <dbReference type="Proteomes" id="UP000053681"/>
    </source>
</evidence>
<feature type="binding site" evidence="9">
    <location>
        <begin position="240"/>
        <end position="241"/>
    </location>
    <ligand>
        <name>cob(II)alamin</name>
        <dbReference type="ChEBI" id="CHEBI:16304"/>
    </ligand>
</feature>
<dbReference type="InterPro" id="IPR004155">
    <property type="entry name" value="PBS_lyase_HEAT"/>
</dbReference>
<keyword evidence="3 9" id="KW-0819">tRNA processing</keyword>
<evidence type="ECO:0000256" key="2">
    <source>
        <dbReference type="ARBA" id="ARBA00022490"/>
    </source>
</evidence>
<name>A0A0V8JNS2_9BACI</name>
<evidence type="ECO:0000256" key="8">
    <source>
        <dbReference type="ARBA" id="ARBA00023014"/>
    </source>
</evidence>
<comment type="similarity">
    <text evidence="9">Belongs to the QueG family.</text>
</comment>
<keyword evidence="7 9" id="KW-0408">Iron</keyword>
<comment type="pathway">
    <text evidence="9">tRNA modification; tRNA-queuosine biosynthesis.</text>
</comment>
<feature type="active site" description="Proton donor" evidence="9">
    <location>
        <position position="134"/>
    </location>
</feature>
<organism evidence="11 12">
    <name type="scientific">Priestia veravalensis</name>
    <dbReference type="NCBI Taxonomy" id="1414648"/>
    <lineage>
        <taxon>Bacteria</taxon>
        <taxon>Bacillati</taxon>
        <taxon>Bacillota</taxon>
        <taxon>Bacilli</taxon>
        <taxon>Bacillales</taxon>
        <taxon>Bacillaceae</taxon>
        <taxon>Priestia</taxon>
    </lineage>
</organism>
<feature type="binding site" evidence="9">
    <location>
        <position position="243"/>
    </location>
    <ligand>
        <name>[4Fe-4S] cluster</name>
        <dbReference type="ChEBI" id="CHEBI:49883"/>
        <label>2</label>
    </ligand>
</feature>
<keyword evidence="6 9" id="KW-0560">Oxidoreductase</keyword>
<dbReference type="UniPathway" id="UPA00392"/>
<dbReference type="FunFam" id="3.30.70.20:FF:000037">
    <property type="entry name" value="Epoxyqueuosine reductase"/>
    <property type="match status" value="1"/>
</dbReference>
<keyword evidence="9" id="KW-0846">Cobalamin</keyword>
<dbReference type="Gene3D" id="1.25.10.10">
    <property type="entry name" value="Leucine-rich Repeat Variant"/>
    <property type="match status" value="1"/>
</dbReference>
<feature type="binding site" evidence="9">
    <location>
        <position position="169"/>
    </location>
    <ligand>
        <name>cob(II)alamin</name>
        <dbReference type="ChEBI" id="CHEBI:16304"/>
    </ligand>
</feature>
<dbReference type="Gene3D" id="3.30.70.20">
    <property type="match status" value="1"/>
</dbReference>
<feature type="binding site" evidence="9">
    <location>
        <position position="152"/>
    </location>
    <ligand>
        <name>cob(II)alamin</name>
        <dbReference type="ChEBI" id="CHEBI:16304"/>
    </ligand>
</feature>
<evidence type="ECO:0000256" key="1">
    <source>
        <dbReference type="ARBA" id="ARBA00022485"/>
    </source>
</evidence>
<evidence type="ECO:0000256" key="6">
    <source>
        <dbReference type="ARBA" id="ARBA00023002"/>
    </source>
</evidence>
<dbReference type="GO" id="GO:0008616">
    <property type="term" value="P:tRNA queuosine(34) biosynthetic process"/>
    <property type="evidence" value="ECO:0007669"/>
    <property type="project" value="UniProtKB-UniRule"/>
</dbReference>
<dbReference type="PROSITE" id="PS51379">
    <property type="entry name" value="4FE4S_FER_2"/>
    <property type="match status" value="1"/>
</dbReference>
<dbReference type="SUPFAM" id="SSF48371">
    <property type="entry name" value="ARM repeat"/>
    <property type="match status" value="1"/>
</dbReference>
<dbReference type="RefSeq" id="WP_025908456.1">
    <property type="nucleotide sequence ID" value="NZ_KQ758635.1"/>
</dbReference>
<dbReference type="HAMAP" id="MF_00916">
    <property type="entry name" value="QueG"/>
    <property type="match status" value="1"/>
</dbReference>
<feature type="binding site" evidence="9">
    <location>
        <position position="297"/>
    </location>
    <ligand>
        <name>tRNA</name>
        <dbReference type="ChEBI" id="CHEBI:17843"/>
    </ligand>
</feature>
<dbReference type="NCBIfam" id="TIGR00276">
    <property type="entry name" value="tRNA epoxyqueuosine(34) reductase QueG"/>
    <property type="match status" value="1"/>
</dbReference>
<feature type="binding site" evidence="9">
    <location>
        <position position="214"/>
    </location>
    <ligand>
        <name>[4Fe-4S] cluster</name>
        <dbReference type="ChEBI" id="CHEBI:49883"/>
        <label>2</label>
    </ligand>
</feature>
<comment type="caution">
    <text evidence="9">Lacks conserved residue(s) required for the propagation of feature annotation.</text>
</comment>
<feature type="binding site" evidence="9">
    <location>
        <position position="280"/>
    </location>
    <ligand>
        <name>tRNA</name>
        <dbReference type="ChEBI" id="CHEBI:17843"/>
    </ligand>
</feature>
<feature type="binding site" evidence="9">
    <location>
        <position position="155"/>
    </location>
    <ligand>
        <name>cob(II)alamin</name>
        <dbReference type="ChEBI" id="CHEBI:16304"/>
    </ligand>
</feature>
<dbReference type="InterPro" id="IPR016024">
    <property type="entry name" value="ARM-type_fold"/>
</dbReference>
<dbReference type="AlphaFoldDB" id="A0A0V8JNS2"/>
<dbReference type="SMART" id="SM00567">
    <property type="entry name" value="EZ_HEAT"/>
    <property type="match status" value="2"/>
</dbReference>
<keyword evidence="8 9" id="KW-0411">Iron-sulfur</keyword>
<dbReference type="Pfam" id="PF13646">
    <property type="entry name" value="HEAT_2"/>
    <property type="match status" value="1"/>
</dbReference>
<evidence type="ECO:0000256" key="9">
    <source>
        <dbReference type="HAMAP-Rule" id="MF_00916"/>
    </source>
</evidence>
<comment type="caution">
    <text evidence="11">The sequence shown here is derived from an EMBL/GenBank/DDBJ whole genome shotgun (WGS) entry which is preliminary data.</text>
</comment>
<dbReference type="InterPro" id="IPR011989">
    <property type="entry name" value="ARM-like"/>
</dbReference>
<dbReference type="GO" id="GO:0031419">
    <property type="term" value="F:cobalamin binding"/>
    <property type="evidence" value="ECO:0007669"/>
    <property type="project" value="UniProtKB-KW"/>
</dbReference>
<dbReference type="PANTHER" id="PTHR30002:SF4">
    <property type="entry name" value="EPOXYQUEUOSINE REDUCTASE"/>
    <property type="match status" value="1"/>
</dbReference>
<evidence type="ECO:0000256" key="3">
    <source>
        <dbReference type="ARBA" id="ARBA00022694"/>
    </source>
</evidence>
<feature type="binding site" evidence="9">
    <location>
        <position position="198"/>
    </location>
    <ligand>
        <name>[4Fe-4S] cluster</name>
        <dbReference type="ChEBI" id="CHEBI:49883"/>
        <label>2</label>
    </ligand>
</feature>
<feature type="binding site" evidence="9">
    <location>
        <position position="194"/>
    </location>
    <ligand>
        <name>[4Fe-4S] cluster</name>
        <dbReference type="ChEBI" id="CHEBI:49883"/>
        <label>1</label>
    </ligand>
</feature>
<dbReference type="Proteomes" id="UP000053681">
    <property type="component" value="Unassembled WGS sequence"/>
</dbReference>
<dbReference type="InterPro" id="IPR017896">
    <property type="entry name" value="4Fe4S_Fe-S-bd"/>
</dbReference>
<feature type="binding site" evidence="9">
    <location>
        <position position="298"/>
    </location>
    <ligand>
        <name>tRNA</name>
        <dbReference type="ChEBI" id="CHEBI:17843"/>
    </ligand>
</feature>
<feature type="binding site" evidence="9">
    <location>
        <position position="222"/>
    </location>
    <ligand>
        <name>tRNA</name>
        <dbReference type="ChEBI" id="CHEBI:17843"/>
    </ligand>
</feature>
<comment type="subunit">
    <text evidence="9">Monomer.</text>
</comment>
<evidence type="ECO:0000256" key="5">
    <source>
        <dbReference type="ARBA" id="ARBA00022785"/>
    </source>
</evidence>
<feature type="domain" description="4Fe-4S ferredoxin-type" evidence="10">
    <location>
        <begin position="178"/>
        <end position="208"/>
    </location>
</feature>
<feature type="binding site" evidence="9">
    <location>
        <position position="134"/>
    </location>
    <ligand>
        <name>cob(II)alamin</name>
        <dbReference type="ChEBI" id="CHEBI:16304"/>
    </ligand>
</feature>
<protein>
    <recommendedName>
        <fullName evidence="9">Epoxyqueuosine reductase</fullName>
        <ecNumber evidence="9">1.17.99.6</ecNumber>
    </recommendedName>
    <alternativeName>
        <fullName evidence="9">Queuosine biosynthesis protein QueG</fullName>
    </alternativeName>
</protein>
<dbReference type="GO" id="GO:0005737">
    <property type="term" value="C:cytoplasm"/>
    <property type="evidence" value="ECO:0007669"/>
    <property type="project" value="UniProtKB-SubCell"/>
</dbReference>
<feature type="binding site" evidence="9">
    <location>
        <position position="188"/>
    </location>
    <ligand>
        <name>[4Fe-4S] cluster</name>
        <dbReference type="ChEBI" id="CHEBI:49883"/>
        <label>1</label>
    </ligand>
</feature>
<dbReference type="EMBL" id="LNQP01000016">
    <property type="protein sequence ID" value="KSU88707.1"/>
    <property type="molecule type" value="Genomic_DNA"/>
</dbReference>
<dbReference type="InterPro" id="IPR004453">
    <property type="entry name" value="QueG"/>
</dbReference>
<keyword evidence="1 9" id="KW-0004">4Fe-4S</keyword>
<dbReference type="InterPro" id="IPR017900">
    <property type="entry name" value="4Fe4S_Fe_S_CS"/>
</dbReference>
<dbReference type="SUPFAM" id="SSF54862">
    <property type="entry name" value="4Fe-4S ferredoxins"/>
    <property type="match status" value="1"/>
</dbReference>
<comment type="subcellular location">
    <subcellularLocation>
        <location evidence="9">Cytoplasm</location>
    </subcellularLocation>
</comment>
<feature type="binding site" evidence="9">
    <location>
        <position position="57"/>
    </location>
    <ligand>
        <name>cob(II)alamin</name>
        <dbReference type="ChEBI" id="CHEBI:16304"/>
    </ligand>
</feature>
<comment type="catalytic activity">
    <reaction evidence="9">
        <text>epoxyqueuosine(34) in tRNA + AH2 = queuosine(34) in tRNA + A + H2O</text>
        <dbReference type="Rhea" id="RHEA:32159"/>
        <dbReference type="Rhea" id="RHEA-COMP:18571"/>
        <dbReference type="Rhea" id="RHEA-COMP:18582"/>
        <dbReference type="ChEBI" id="CHEBI:13193"/>
        <dbReference type="ChEBI" id="CHEBI:15377"/>
        <dbReference type="ChEBI" id="CHEBI:17499"/>
        <dbReference type="ChEBI" id="CHEBI:194431"/>
        <dbReference type="ChEBI" id="CHEBI:194443"/>
        <dbReference type="EC" id="1.17.99.6"/>
    </reaction>
</comment>
<evidence type="ECO:0000256" key="7">
    <source>
        <dbReference type="ARBA" id="ARBA00023004"/>
    </source>
</evidence>